<evidence type="ECO:0000313" key="2">
    <source>
        <dbReference type="EnsemblPlants" id="TraesCS3B02G460200.1.cds1"/>
    </source>
</evidence>
<reference evidence="2" key="2">
    <citation type="submission" date="2018-10" db="UniProtKB">
        <authorList>
            <consortium name="EnsemblPlants"/>
        </authorList>
    </citation>
    <scope>IDENTIFICATION</scope>
</reference>
<dbReference type="PANTHER" id="PTHR33085:SF69">
    <property type="entry name" value="OS07G0234700 PROTEIN"/>
    <property type="match status" value="1"/>
</dbReference>
<evidence type="ECO:0000256" key="1">
    <source>
        <dbReference type="SAM" id="MobiDB-lite"/>
    </source>
</evidence>
<dbReference type="PANTHER" id="PTHR33085">
    <property type="entry name" value="OS12G0113100 PROTEIN-RELATED"/>
    <property type="match status" value="1"/>
</dbReference>
<dbReference type="Gramene" id="TraesCS3B02G460200.1">
    <property type="protein sequence ID" value="TraesCS3B02G460200.1.cds1"/>
    <property type="gene ID" value="TraesCS3B02G460200"/>
</dbReference>
<dbReference type="Gramene" id="TraesROB_scaffold_001575_01G000300.1">
    <property type="protein sequence ID" value="TraesROB_scaffold_001575_01G000300.1"/>
    <property type="gene ID" value="TraesROB_scaffold_001575_01G000300"/>
</dbReference>
<keyword evidence="3" id="KW-1185">Reference proteome</keyword>
<dbReference type="Proteomes" id="UP000019116">
    <property type="component" value="Chromosome 3B"/>
</dbReference>
<reference evidence="2" key="1">
    <citation type="submission" date="2018-08" db="EMBL/GenBank/DDBJ databases">
        <authorList>
            <person name="Rossello M."/>
        </authorList>
    </citation>
    <scope>NUCLEOTIDE SEQUENCE [LARGE SCALE GENOMIC DNA]</scope>
    <source>
        <strain evidence="2">cv. Chinese Spring</strain>
    </source>
</reference>
<dbReference type="OMA" id="PIGICNS"/>
<feature type="region of interest" description="Disordered" evidence="1">
    <location>
        <begin position="1"/>
        <end position="21"/>
    </location>
</feature>
<protein>
    <recommendedName>
        <fullName evidence="4">DUF1618 domain-containing protein</fullName>
    </recommendedName>
</protein>
<dbReference type="Gramene" id="TraesRN3B0101143100.1">
    <property type="protein sequence ID" value="TraesRN3B0101143100.1"/>
    <property type="gene ID" value="TraesRN3B0101143100"/>
</dbReference>
<dbReference type="Gramene" id="TraesCS3B03G1134800.1">
    <property type="protein sequence ID" value="TraesCS3B03G1134800.1.CDS1"/>
    <property type="gene ID" value="TraesCS3B03G1134800"/>
</dbReference>
<sequence>MTRQTGCGSAGSPLRLSEPPALRIGPPTIGRRAQFAALGSHIIATSPSAHEIPHVQEAHGSATLIFDTKTSTLTTSNILPQGLENCYDSAIAVRNRLYVFESYSDNNDGTDGLYYFGGFHCLSADPDDDERDWTWRPLFNSSRFSWSWAKFGGSPPDFPFDPKFITSLAVHPRTGTIFVSACRRGVWCTLSYGTRGGGQWKRRGNWVLPFKGPAHYDGLLDAWVGLHLHSADTVDAEGYLCACHIISGRQPPKRKVGREQLFLKQPHWRHLDAKLVYMGEGSKYCLVEHLRPEGADTMKYVLRVTTFIVKYGKDGELTTMAHRPARFYKAPSYDVQAFWM</sequence>
<accession>A0A077RXY7</accession>
<dbReference type="HOGENOM" id="CLU_021283_2_1_1"/>
<evidence type="ECO:0000313" key="3">
    <source>
        <dbReference type="Proteomes" id="UP000019116"/>
    </source>
</evidence>
<organism evidence="2">
    <name type="scientific">Triticum aestivum</name>
    <name type="common">Wheat</name>
    <dbReference type="NCBI Taxonomy" id="4565"/>
    <lineage>
        <taxon>Eukaryota</taxon>
        <taxon>Viridiplantae</taxon>
        <taxon>Streptophyta</taxon>
        <taxon>Embryophyta</taxon>
        <taxon>Tracheophyta</taxon>
        <taxon>Spermatophyta</taxon>
        <taxon>Magnoliopsida</taxon>
        <taxon>Liliopsida</taxon>
        <taxon>Poales</taxon>
        <taxon>Poaceae</taxon>
        <taxon>BOP clade</taxon>
        <taxon>Pooideae</taxon>
        <taxon>Triticodae</taxon>
        <taxon>Triticeae</taxon>
        <taxon>Triticinae</taxon>
        <taxon>Triticum</taxon>
    </lineage>
</organism>
<name>A0A077RXY7_WHEAT</name>
<dbReference type="OrthoDB" id="685508at2759"/>
<dbReference type="AlphaFoldDB" id="A0A077RXY7"/>
<dbReference type="Gramene" id="TraesCLE_scaffold_133114_01G000200.1">
    <property type="protein sequence ID" value="TraesCLE_scaffold_133114_01G000200.1"/>
    <property type="gene ID" value="TraesCLE_scaffold_133114_01G000200"/>
</dbReference>
<dbReference type="EnsemblPlants" id="TraesCS3B02G460200.1">
    <property type="protein sequence ID" value="TraesCS3B02G460200.1.cds1"/>
    <property type="gene ID" value="TraesCS3B02G460200"/>
</dbReference>
<dbReference type="Gramene" id="TraesWEE_scaffold_008114_01G000200.1">
    <property type="protein sequence ID" value="TraesWEE_scaffold_008114_01G000200.1"/>
    <property type="gene ID" value="TraesWEE_scaffold_008114_01G000200"/>
</dbReference>
<proteinExistence type="predicted"/>
<dbReference type="InterPro" id="IPR012871">
    <property type="entry name" value="DUF1668_ORYSA"/>
</dbReference>
<evidence type="ECO:0008006" key="4">
    <source>
        <dbReference type="Google" id="ProtNLM"/>
    </source>
</evidence>
<dbReference type="Pfam" id="PF07893">
    <property type="entry name" value="DUF1668"/>
    <property type="match status" value="1"/>
</dbReference>